<protein>
    <submittedName>
        <fullName evidence="2">Uncharacterized protein</fullName>
    </submittedName>
</protein>
<organism evidence="2 3">
    <name type="scientific">Rhynchophorus ferrugineus</name>
    <name type="common">Red palm weevil</name>
    <name type="synonym">Curculio ferrugineus</name>
    <dbReference type="NCBI Taxonomy" id="354439"/>
    <lineage>
        <taxon>Eukaryota</taxon>
        <taxon>Metazoa</taxon>
        <taxon>Ecdysozoa</taxon>
        <taxon>Arthropoda</taxon>
        <taxon>Hexapoda</taxon>
        <taxon>Insecta</taxon>
        <taxon>Pterygota</taxon>
        <taxon>Neoptera</taxon>
        <taxon>Endopterygota</taxon>
        <taxon>Coleoptera</taxon>
        <taxon>Polyphaga</taxon>
        <taxon>Cucujiformia</taxon>
        <taxon>Curculionidae</taxon>
        <taxon>Dryophthorinae</taxon>
        <taxon>Rhynchophorus</taxon>
    </lineage>
</organism>
<sequence>MFCRKIIFCGGRSRLGGGEAAPPEPPGRDKGPFKEYRFLSLSSLRKLFLNYSRRCLRKVEGTSGIVRDKQQYRSGFFLVKFNEYPAEATSRTGNNNNS</sequence>
<proteinExistence type="predicted"/>
<evidence type="ECO:0000256" key="1">
    <source>
        <dbReference type="SAM" id="MobiDB-lite"/>
    </source>
</evidence>
<dbReference type="AlphaFoldDB" id="A0A834IKM2"/>
<accession>A0A834IKM2</accession>
<gene>
    <name evidence="2" type="ORF">GWI33_005378</name>
</gene>
<feature type="region of interest" description="Disordered" evidence="1">
    <location>
        <begin position="12"/>
        <end position="32"/>
    </location>
</feature>
<evidence type="ECO:0000313" key="3">
    <source>
        <dbReference type="Proteomes" id="UP000625711"/>
    </source>
</evidence>
<comment type="caution">
    <text evidence="2">The sequence shown here is derived from an EMBL/GenBank/DDBJ whole genome shotgun (WGS) entry which is preliminary data.</text>
</comment>
<dbReference type="Proteomes" id="UP000625711">
    <property type="component" value="Unassembled WGS sequence"/>
</dbReference>
<evidence type="ECO:0000313" key="2">
    <source>
        <dbReference type="EMBL" id="KAF7280912.1"/>
    </source>
</evidence>
<reference evidence="2" key="1">
    <citation type="submission" date="2020-08" db="EMBL/GenBank/DDBJ databases">
        <title>Genome sequencing and assembly of the red palm weevil Rhynchophorus ferrugineus.</title>
        <authorList>
            <person name="Dias G.B."/>
            <person name="Bergman C.M."/>
            <person name="Manee M."/>
        </authorList>
    </citation>
    <scope>NUCLEOTIDE SEQUENCE</scope>
    <source>
        <strain evidence="2">AA-2017</strain>
        <tissue evidence="2">Whole larva</tissue>
    </source>
</reference>
<name>A0A834IKM2_RHYFE</name>
<keyword evidence="3" id="KW-1185">Reference proteome</keyword>
<dbReference type="EMBL" id="JAACXV010000269">
    <property type="protein sequence ID" value="KAF7280912.1"/>
    <property type="molecule type" value="Genomic_DNA"/>
</dbReference>